<evidence type="ECO:0000256" key="1">
    <source>
        <dbReference type="ARBA" id="ARBA00001947"/>
    </source>
</evidence>
<dbReference type="GO" id="GO:0016787">
    <property type="term" value="F:hydrolase activity"/>
    <property type="evidence" value="ECO:0007669"/>
    <property type="project" value="UniProtKB-KW"/>
</dbReference>
<dbReference type="AlphaFoldDB" id="A0A9D9H1H6"/>
<evidence type="ECO:0000259" key="5">
    <source>
        <dbReference type="SMART" id="SM00849"/>
    </source>
</evidence>
<dbReference type="PANTHER" id="PTHR46233:SF3">
    <property type="entry name" value="HYDROXYACYLGLUTATHIONE HYDROLASE GLOC"/>
    <property type="match status" value="1"/>
</dbReference>
<dbReference type="SUPFAM" id="SSF56281">
    <property type="entry name" value="Metallo-hydrolase/oxidoreductase"/>
    <property type="match status" value="1"/>
</dbReference>
<dbReference type="Proteomes" id="UP000823612">
    <property type="component" value="Unassembled WGS sequence"/>
</dbReference>
<dbReference type="SMART" id="SM00849">
    <property type="entry name" value="Lactamase_B"/>
    <property type="match status" value="1"/>
</dbReference>
<keyword evidence="4" id="KW-0862">Zinc</keyword>
<reference evidence="6" key="2">
    <citation type="journal article" date="2021" name="PeerJ">
        <title>Extensive microbial diversity within the chicken gut microbiome revealed by metagenomics and culture.</title>
        <authorList>
            <person name="Gilroy R."/>
            <person name="Ravi A."/>
            <person name="Getino M."/>
            <person name="Pursley I."/>
            <person name="Horton D.L."/>
            <person name="Alikhan N.F."/>
            <person name="Baker D."/>
            <person name="Gharbi K."/>
            <person name="Hall N."/>
            <person name="Watson M."/>
            <person name="Adriaenssens E.M."/>
            <person name="Foster-Nyarko E."/>
            <person name="Jarju S."/>
            <person name="Secka A."/>
            <person name="Antonio M."/>
            <person name="Oren A."/>
            <person name="Chaudhuri R.R."/>
            <person name="La Ragione R."/>
            <person name="Hildebrand F."/>
            <person name="Pallen M.J."/>
        </authorList>
    </citation>
    <scope>NUCLEOTIDE SEQUENCE</scope>
    <source>
        <strain evidence="6">2889</strain>
    </source>
</reference>
<evidence type="ECO:0000256" key="3">
    <source>
        <dbReference type="ARBA" id="ARBA00022801"/>
    </source>
</evidence>
<accession>A0A9D9H1H6</accession>
<evidence type="ECO:0000313" key="6">
    <source>
        <dbReference type="EMBL" id="MBO8432619.1"/>
    </source>
</evidence>
<dbReference type="PANTHER" id="PTHR46233">
    <property type="entry name" value="HYDROXYACYLGLUTATHIONE HYDROLASE GLOC"/>
    <property type="match status" value="1"/>
</dbReference>
<comment type="caution">
    <text evidence="6">The sequence shown here is derived from an EMBL/GenBank/DDBJ whole genome shotgun (WGS) entry which is preliminary data.</text>
</comment>
<evidence type="ECO:0000256" key="2">
    <source>
        <dbReference type="ARBA" id="ARBA00022723"/>
    </source>
</evidence>
<comment type="cofactor">
    <cofactor evidence="1">
        <name>Zn(2+)</name>
        <dbReference type="ChEBI" id="CHEBI:29105"/>
    </cofactor>
</comment>
<evidence type="ECO:0000256" key="4">
    <source>
        <dbReference type="ARBA" id="ARBA00022833"/>
    </source>
</evidence>
<dbReference type="Pfam" id="PF00753">
    <property type="entry name" value="Lactamase_B"/>
    <property type="match status" value="1"/>
</dbReference>
<dbReference type="InterPro" id="IPR036866">
    <property type="entry name" value="RibonucZ/Hydroxyglut_hydro"/>
</dbReference>
<proteinExistence type="predicted"/>
<evidence type="ECO:0000313" key="7">
    <source>
        <dbReference type="Proteomes" id="UP000823612"/>
    </source>
</evidence>
<reference evidence="6" key="1">
    <citation type="submission" date="2020-10" db="EMBL/GenBank/DDBJ databases">
        <authorList>
            <person name="Gilroy R."/>
        </authorList>
    </citation>
    <scope>NUCLEOTIDE SEQUENCE</scope>
    <source>
        <strain evidence="6">2889</strain>
    </source>
</reference>
<keyword evidence="2" id="KW-0479">Metal-binding</keyword>
<protein>
    <submittedName>
        <fullName evidence="6">MBL fold metallo-hydrolase</fullName>
    </submittedName>
</protein>
<feature type="domain" description="Metallo-beta-lactamase" evidence="5">
    <location>
        <begin position="19"/>
        <end position="201"/>
    </location>
</feature>
<dbReference type="InterPro" id="IPR051453">
    <property type="entry name" value="MBL_Glyoxalase_II"/>
</dbReference>
<name>A0A9D9H1H6_9BACT</name>
<dbReference type="CDD" id="cd06262">
    <property type="entry name" value="metallo-hydrolase-like_MBL-fold"/>
    <property type="match status" value="1"/>
</dbReference>
<dbReference type="GO" id="GO:0046872">
    <property type="term" value="F:metal ion binding"/>
    <property type="evidence" value="ECO:0007669"/>
    <property type="project" value="UniProtKB-KW"/>
</dbReference>
<keyword evidence="3" id="KW-0378">Hydrolase</keyword>
<gene>
    <name evidence="6" type="ORF">IAB08_04940</name>
</gene>
<dbReference type="InterPro" id="IPR001279">
    <property type="entry name" value="Metallo-B-lactamas"/>
</dbReference>
<organism evidence="6 7">
    <name type="scientific">Candidatus Pullibacteroides excrementavium</name>
    <dbReference type="NCBI Taxonomy" id="2840905"/>
    <lineage>
        <taxon>Bacteria</taxon>
        <taxon>Pseudomonadati</taxon>
        <taxon>Bacteroidota</taxon>
        <taxon>Bacteroidia</taxon>
        <taxon>Bacteroidales</taxon>
        <taxon>Candidatus Pullibacteroides</taxon>
    </lineage>
</organism>
<dbReference type="Gene3D" id="3.60.15.10">
    <property type="entry name" value="Ribonuclease Z/Hydroxyacylglutathione hydrolase-like"/>
    <property type="match status" value="1"/>
</dbReference>
<dbReference type="EMBL" id="JADIMZ010000074">
    <property type="protein sequence ID" value="MBO8432619.1"/>
    <property type="molecule type" value="Genomic_DNA"/>
</dbReference>
<sequence length="217" mass="24530">MENNQNEWFVKCMPVNPIQMNLYVLYQRGGAGAIIDPGCCEDFEFENLFSLTEKEQIKIEHILLTHPHFDHIMGAARVCQHYGLPLELHEKAVPMVEGAIKSMSAFGLPVAEVPKELKALKDKECVRFGGTLLETRYTPGHCEGSVCYVWPDQKTVFSGDVLFHGSIGRTDFPTGDLDMLRKSIAERLFMLEDDYTVRPGHGGRTSIGYEKYNNPFL</sequence>